<evidence type="ECO:0000313" key="3">
    <source>
        <dbReference type="Proteomes" id="UP000284651"/>
    </source>
</evidence>
<organism evidence="2 3">
    <name type="scientific">Holdemanella biformis</name>
    <dbReference type="NCBI Taxonomy" id="1735"/>
    <lineage>
        <taxon>Bacteria</taxon>
        <taxon>Bacillati</taxon>
        <taxon>Bacillota</taxon>
        <taxon>Erysipelotrichia</taxon>
        <taxon>Erysipelotrichales</taxon>
        <taxon>Erysipelotrichaceae</taxon>
        <taxon>Holdemanella</taxon>
    </lineage>
</organism>
<dbReference type="Gene3D" id="3.30.565.60">
    <property type="match status" value="1"/>
</dbReference>
<feature type="domain" description="Schlafen AlbA-2" evidence="1">
    <location>
        <begin position="17"/>
        <end position="133"/>
    </location>
</feature>
<evidence type="ECO:0000259" key="1">
    <source>
        <dbReference type="Pfam" id="PF04326"/>
    </source>
</evidence>
<dbReference type="InterPro" id="IPR038461">
    <property type="entry name" value="Schlafen_AlbA_2_dom_sf"/>
</dbReference>
<gene>
    <name evidence="2" type="ORF">DWV56_11425</name>
</gene>
<dbReference type="PANTHER" id="PTHR30595">
    <property type="entry name" value="GLPR-RELATED TRANSCRIPTIONAL REPRESSOR"/>
    <property type="match status" value="1"/>
</dbReference>
<dbReference type="InterPro" id="IPR007421">
    <property type="entry name" value="Schlafen_AlbA_2_dom"/>
</dbReference>
<sequence>MLLPKALTLDYLTNEEEGQYLDRKSARIKPIDIARHIVAFANANGGVLVIGIEDDGQITGFHNNDSKSINDFLEIPYSSCKGRIKIEHEVRKVTVNSKKDSILLLFIEPSDNAVIKTSDDKVYLRVGDKSKLLNHEQVTQLEYDKGERVFEDIVVEDSSMEDVDLQLLQQYKEKLGTSLSYEEILDARGLLKRGHLTNAGILLFAKYPTKFLPNARLRLLKFDGTRFETGRRLNIVKEINYEYAIPKIIQEVKTAINLQLREFQYLDENGVFKIIPEYPEFAWFEGIVNSLTHRNYSIIGDHIRVSLYDDRLEIFSPGHLPNIVTLDNMLNTRYSRNPRIARVLSEFGWVKELNEGVKRIYDEMQMFFLKEPTYTEPNGNSVLLVLENSITSRQLRTNDKLSSIFRQEILESLNEFETTIIQYLANNKSITIKKVKEMFGKGDTFSRKQLKHLQELSLIEWHGSNKSDPTQYYSLRKDV</sequence>
<dbReference type="AlphaFoldDB" id="A0A413CQJ1"/>
<keyword evidence="2" id="KW-0067">ATP-binding</keyword>
<keyword evidence="2" id="KW-0547">Nucleotide-binding</keyword>
<reference evidence="2 3" key="1">
    <citation type="submission" date="2018-08" db="EMBL/GenBank/DDBJ databases">
        <title>A genome reference for cultivated species of the human gut microbiota.</title>
        <authorList>
            <person name="Zou Y."/>
            <person name="Xue W."/>
            <person name="Luo G."/>
        </authorList>
    </citation>
    <scope>NUCLEOTIDE SEQUENCE [LARGE SCALE GENOMIC DNA]</scope>
    <source>
        <strain evidence="2 3">AF10-31</strain>
    </source>
</reference>
<dbReference type="Proteomes" id="UP000284651">
    <property type="component" value="Unassembled WGS sequence"/>
</dbReference>
<dbReference type="Gene3D" id="3.30.950.30">
    <property type="entry name" value="Schlafen, AAA domain"/>
    <property type="match status" value="1"/>
</dbReference>
<dbReference type="EMBL" id="QSAT01000052">
    <property type="protein sequence ID" value="RGW72086.1"/>
    <property type="molecule type" value="Genomic_DNA"/>
</dbReference>
<keyword evidence="2" id="KW-0347">Helicase</keyword>
<protein>
    <submittedName>
        <fullName evidence="2">ATP-dependent DNA helicase RecG</fullName>
    </submittedName>
</protein>
<dbReference type="PANTHER" id="PTHR30595:SF6">
    <property type="entry name" value="SCHLAFEN ALBA-2 DOMAIN-CONTAINING PROTEIN"/>
    <property type="match status" value="1"/>
</dbReference>
<keyword evidence="2" id="KW-0378">Hydrolase</keyword>
<accession>A0A413CQJ1</accession>
<dbReference type="Pfam" id="PF04326">
    <property type="entry name" value="SLFN_AlbA_2"/>
    <property type="match status" value="1"/>
</dbReference>
<proteinExistence type="predicted"/>
<name>A0A413CQJ1_9FIRM</name>
<comment type="caution">
    <text evidence="2">The sequence shown here is derived from an EMBL/GenBank/DDBJ whole genome shotgun (WGS) entry which is preliminary data.</text>
</comment>
<evidence type="ECO:0000313" key="2">
    <source>
        <dbReference type="EMBL" id="RGW72086.1"/>
    </source>
</evidence>
<dbReference type="GO" id="GO:0004386">
    <property type="term" value="F:helicase activity"/>
    <property type="evidence" value="ECO:0007669"/>
    <property type="project" value="UniProtKB-KW"/>
</dbReference>
<dbReference type="Pfam" id="PF13749">
    <property type="entry name" value="HATPase_c_4"/>
    <property type="match status" value="1"/>
</dbReference>
<dbReference type="InterPro" id="IPR038475">
    <property type="entry name" value="RecG_C_sf"/>
</dbReference>